<evidence type="ECO:0000256" key="9">
    <source>
        <dbReference type="ARBA" id="ARBA00023180"/>
    </source>
</evidence>
<dbReference type="Gene3D" id="1.10.575.10">
    <property type="entry name" value="P1 Nuclease"/>
    <property type="match status" value="1"/>
</dbReference>
<evidence type="ECO:0000256" key="3">
    <source>
        <dbReference type="ARBA" id="ARBA00012562"/>
    </source>
</evidence>
<evidence type="ECO:0000256" key="4">
    <source>
        <dbReference type="ARBA" id="ARBA00022722"/>
    </source>
</evidence>
<keyword evidence="8" id="KW-1015">Disulfide bond</keyword>
<protein>
    <recommendedName>
        <fullName evidence="3">Aspergillus nuclease S1</fullName>
        <ecNumber evidence="3">3.1.30.1</ecNumber>
    </recommendedName>
</protein>
<dbReference type="InterPro" id="IPR003154">
    <property type="entry name" value="S1/P1nuclease"/>
</dbReference>
<dbReference type="EMBL" id="CAADRP010000335">
    <property type="protein sequence ID" value="VFU27015.1"/>
    <property type="molecule type" value="Genomic_DNA"/>
</dbReference>
<name>A0A6N2KL08_SALVM</name>
<accession>A0A6N2KL08</accession>
<dbReference type="GO" id="GO:0006308">
    <property type="term" value="P:DNA catabolic process"/>
    <property type="evidence" value="ECO:0007669"/>
    <property type="project" value="InterPro"/>
</dbReference>
<dbReference type="PANTHER" id="PTHR33146:SF14">
    <property type="entry name" value="ENDONUCLEASE 1"/>
    <property type="match status" value="1"/>
</dbReference>
<dbReference type="InterPro" id="IPR008947">
    <property type="entry name" value="PLipase_C/P1_nuclease_dom_sf"/>
</dbReference>
<reference evidence="10" key="1">
    <citation type="submission" date="2019-03" db="EMBL/GenBank/DDBJ databases">
        <authorList>
            <person name="Mank J."/>
            <person name="Almeida P."/>
        </authorList>
    </citation>
    <scope>NUCLEOTIDE SEQUENCE</scope>
    <source>
        <strain evidence="10">78183</strain>
    </source>
</reference>
<dbReference type="AlphaFoldDB" id="A0A6N2KL08"/>
<evidence type="ECO:0000256" key="6">
    <source>
        <dbReference type="ARBA" id="ARBA00022759"/>
    </source>
</evidence>
<sequence>MMYATESINIACKWGYKGVKEGVTLADDYFDSRMPIVMKRIAQGGVRLAMYLNRIFGGLKKVLHHRHREQKTY</sequence>
<dbReference type="GO" id="GO:0046872">
    <property type="term" value="F:metal ion binding"/>
    <property type="evidence" value="ECO:0007669"/>
    <property type="project" value="UniProtKB-KW"/>
</dbReference>
<evidence type="ECO:0000256" key="2">
    <source>
        <dbReference type="ARBA" id="ARBA00009547"/>
    </source>
</evidence>
<keyword evidence="4" id="KW-0540">Nuclease</keyword>
<evidence type="ECO:0000313" key="10">
    <source>
        <dbReference type="EMBL" id="VFU27015.1"/>
    </source>
</evidence>
<dbReference type="PANTHER" id="PTHR33146">
    <property type="entry name" value="ENDONUCLEASE 4"/>
    <property type="match status" value="1"/>
</dbReference>
<comment type="catalytic activity">
    <reaction evidence="1">
        <text>Endonucleolytic cleavage to 5'-phosphomononucleotide and 5'-phosphooligonucleotide end-products.</text>
        <dbReference type="EC" id="3.1.30.1"/>
    </reaction>
</comment>
<dbReference type="GO" id="GO:0003676">
    <property type="term" value="F:nucleic acid binding"/>
    <property type="evidence" value="ECO:0007669"/>
    <property type="project" value="InterPro"/>
</dbReference>
<dbReference type="SUPFAM" id="SSF48537">
    <property type="entry name" value="Phospholipase C/P1 nuclease"/>
    <property type="match status" value="1"/>
</dbReference>
<keyword evidence="9" id="KW-0325">Glycoprotein</keyword>
<dbReference type="Pfam" id="PF02265">
    <property type="entry name" value="S1-P1_nuclease"/>
    <property type="match status" value="1"/>
</dbReference>
<organism evidence="10">
    <name type="scientific">Salix viminalis</name>
    <name type="common">Common osier</name>
    <name type="synonym">Basket willow</name>
    <dbReference type="NCBI Taxonomy" id="40686"/>
    <lineage>
        <taxon>Eukaryota</taxon>
        <taxon>Viridiplantae</taxon>
        <taxon>Streptophyta</taxon>
        <taxon>Embryophyta</taxon>
        <taxon>Tracheophyta</taxon>
        <taxon>Spermatophyta</taxon>
        <taxon>Magnoliopsida</taxon>
        <taxon>eudicotyledons</taxon>
        <taxon>Gunneridae</taxon>
        <taxon>Pentapetalae</taxon>
        <taxon>rosids</taxon>
        <taxon>fabids</taxon>
        <taxon>Malpighiales</taxon>
        <taxon>Salicaceae</taxon>
        <taxon>Saliceae</taxon>
        <taxon>Salix</taxon>
    </lineage>
</organism>
<gene>
    <name evidence="10" type="ORF">SVIM_LOCUS78017</name>
</gene>
<keyword evidence="7" id="KW-0378">Hydrolase</keyword>
<keyword evidence="6" id="KW-0255">Endonuclease</keyword>
<keyword evidence="5" id="KW-0479">Metal-binding</keyword>
<proteinExistence type="inferred from homology"/>
<evidence type="ECO:0000256" key="7">
    <source>
        <dbReference type="ARBA" id="ARBA00022801"/>
    </source>
</evidence>
<dbReference type="EC" id="3.1.30.1" evidence="3"/>
<evidence type="ECO:0000256" key="1">
    <source>
        <dbReference type="ARBA" id="ARBA00000245"/>
    </source>
</evidence>
<evidence type="ECO:0000256" key="5">
    <source>
        <dbReference type="ARBA" id="ARBA00022723"/>
    </source>
</evidence>
<dbReference type="GO" id="GO:0000014">
    <property type="term" value="F:single-stranded DNA endodeoxyribonuclease activity"/>
    <property type="evidence" value="ECO:0007669"/>
    <property type="project" value="UniProtKB-ARBA"/>
</dbReference>
<evidence type="ECO:0000256" key="8">
    <source>
        <dbReference type="ARBA" id="ARBA00023157"/>
    </source>
</evidence>
<dbReference type="GO" id="GO:0004521">
    <property type="term" value="F:RNA endonuclease activity"/>
    <property type="evidence" value="ECO:0007669"/>
    <property type="project" value="UniProtKB-ARBA"/>
</dbReference>
<comment type="similarity">
    <text evidence="2">Belongs to the nuclease type I family.</text>
</comment>